<dbReference type="RefSeq" id="WP_264320206.1">
    <property type="nucleotide sequence ID" value="NZ_JADEXN010000043.1"/>
</dbReference>
<dbReference type="EMBL" id="JADEXN010000043">
    <property type="protein sequence ID" value="MBE9039948.1"/>
    <property type="molecule type" value="Genomic_DNA"/>
</dbReference>
<feature type="compositionally biased region" description="Polar residues" evidence="1">
    <location>
        <begin position="17"/>
        <end position="35"/>
    </location>
</feature>
<evidence type="ECO:0000313" key="3">
    <source>
        <dbReference type="Proteomes" id="UP000621799"/>
    </source>
</evidence>
<accession>A0A928VVA8</accession>
<protein>
    <submittedName>
        <fullName evidence="2">Uncharacterized protein</fullName>
    </submittedName>
</protein>
<comment type="caution">
    <text evidence="2">The sequence shown here is derived from an EMBL/GenBank/DDBJ whole genome shotgun (WGS) entry which is preliminary data.</text>
</comment>
<reference evidence="2" key="1">
    <citation type="submission" date="2020-10" db="EMBL/GenBank/DDBJ databases">
        <authorList>
            <person name="Castelo-Branco R."/>
            <person name="Eusebio N."/>
            <person name="Adriana R."/>
            <person name="Vieira A."/>
            <person name="Brugerolle De Fraissinette N."/>
            <person name="Rezende De Castro R."/>
            <person name="Schneider M.P."/>
            <person name="Vasconcelos V."/>
            <person name="Leao P.N."/>
        </authorList>
    </citation>
    <scope>NUCLEOTIDE SEQUENCE</scope>
    <source>
        <strain evidence="2">LEGE 11467</strain>
    </source>
</reference>
<gene>
    <name evidence="2" type="ORF">IQ235_03965</name>
</gene>
<name>A0A928VVA8_9CYAN</name>
<dbReference type="Proteomes" id="UP000621799">
    <property type="component" value="Unassembled WGS sequence"/>
</dbReference>
<sequence>MTRPNHSENLTDKSNDAGDSQSDIRQTSVSQNLSQPIARPAISENLLNDPTIAAILQPPST</sequence>
<proteinExistence type="predicted"/>
<feature type="region of interest" description="Disordered" evidence="1">
    <location>
        <begin position="1"/>
        <end position="61"/>
    </location>
</feature>
<evidence type="ECO:0000256" key="1">
    <source>
        <dbReference type="SAM" id="MobiDB-lite"/>
    </source>
</evidence>
<feature type="compositionally biased region" description="Basic and acidic residues" evidence="1">
    <location>
        <begin position="1"/>
        <end position="16"/>
    </location>
</feature>
<organism evidence="2 3">
    <name type="scientific">Zarconia navalis LEGE 11467</name>
    <dbReference type="NCBI Taxonomy" id="1828826"/>
    <lineage>
        <taxon>Bacteria</taxon>
        <taxon>Bacillati</taxon>
        <taxon>Cyanobacteriota</taxon>
        <taxon>Cyanophyceae</taxon>
        <taxon>Oscillatoriophycideae</taxon>
        <taxon>Oscillatoriales</taxon>
        <taxon>Oscillatoriales incertae sedis</taxon>
        <taxon>Zarconia</taxon>
        <taxon>Zarconia navalis</taxon>
    </lineage>
</organism>
<keyword evidence="3" id="KW-1185">Reference proteome</keyword>
<evidence type="ECO:0000313" key="2">
    <source>
        <dbReference type="EMBL" id="MBE9039948.1"/>
    </source>
</evidence>
<dbReference type="AlphaFoldDB" id="A0A928VVA8"/>